<keyword evidence="3" id="KW-1185">Reference proteome</keyword>
<dbReference type="InterPro" id="IPR035959">
    <property type="entry name" value="RutC-like_sf"/>
</dbReference>
<evidence type="ECO:0000256" key="1">
    <source>
        <dbReference type="ARBA" id="ARBA00010552"/>
    </source>
</evidence>
<dbReference type="Gene3D" id="3.30.1330.40">
    <property type="entry name" value="RutC-like"/>
    <property type="match status" value="1"/>
</dbReference>
<name>A0A1H6JYD9_9FLAO</name>
<evidence type="ECO:0000313" key="3">
    <source>
        <dbReference type="Proteomes" id="UP000199634"/>
    </source>
</evidence>
<sequence length="126" mass="14212">MKKIINSSKAPAPIGPYNHSVMVGDLLFISGQIPFNQQTETLVTTGIQDETKQVMQNLEYIIKEAGLTFEHVVKATIFIRNMDDFALINEIYGSYFSPETAPARECVQVEKLPRNVNIEISMILHK</sequence>
<reference evidence="2 3" key="1">
    <citation type="submission" date="2016-10" db="EMBL/GenBank/DDBJ databases">
        <authorList>
            <person name="de Groot N.N."/>
        </authorList>
    </citation>
    <scope>NUCLEOTIDE SEQUENCE [LARGE SCALE GENOMIC DNA]</scope>
    <source>
        <strain evidence="2 3">CGMCC 1.10825</strain>
    </source>
</reference>
<dbReference type="InterPro" id="IPR006175">
    <property type="entry name" value="YjgF/YER057c/UK114"/>
</dbReference>
<dbReference type="InterPro" id="IPR006056">
    <property type="entry name" value="RidA"/>
</dbReference>
<dbReference type="OrthoDB" id="9803101at2"/>
<dbReference type="FunFam" id="3.30.1330.40:FF:000001">
    <property type="entry name" value="L-PSP family endoribonuclease"/>
    <property type="match status" value="1"/>
</dbReference>
<dbReference type="AlphaFoldDB" id="A0A1H6JYD9"/>
<dbReference type="Proteomes" id="UP000199634">
    <property type="component" value="Unassembled WGS sequence"/>
</dbReference>
<dbReference type="PANTHER" id="PTHR11803">
    <property type="entry name" value="2-IMINOBUTANOATE/2-IMINOPROPANOATE DEAMINASE RIDA"/>
    <property type="match status" value="1"/>
</dbReference>
<accession>A0A1H6JYD9</accession>
<dbReference type="EMBL" id="FNXE01000006">
    <property type="protein sequence ID" value="SEH66004.1"/>
    <property type="molecule type" value="Genomic_DNA"/>
</dbReference>
<gene>
    <name evidence="2" type="ORF">SAMN02927937_00741</name>
</gene>
<proteinExistence type="inferred from homology"/>
<dbReference type="STRING" id="1159016.SAMN02927937_00741"/>
<dbReference type="GO" id="GO:0019239">
    <property type="term" value="F:deaminase activity"/>
    <property type="evidence" value="ECO:0007669"/>
    <property type="project" value="TreeGrafter"/>
</dbReference>
<dbReference type="Pfam" id="PF01042">
    <property type="entry name" value="Ribonuc_L-PSP"/>
    <property type="match status" value="1"/>
</dbReference>
<comment type="similarity">
    <text evidence="1">Belongs to the RutC family.</text>
</comment>
<dbReference type="CDD" id="cd00448">
    <property type="entry name" value="YjgF_YER057c_UK114_family"/>
    <property type="match status" value="1"/>
</dbReference>
<dbReference type="RefSeq" id="WP_091096454.1">
    <property type="nucleotide sequence ID" value="NZ_FNXE01000006.1"/>
</dbReference>
<dbReference type="GO" id="GO:0005829">
    <property type="term" value="C:cytosol"/>
    <property type="evidence" value="ECO:0007669"/>
    <property type="project" value="TreeGrafter"/>
</dbReference>
<dbReference type="NCBIfam" id="TIGR00004">
    <property type="entry name" value="Rid family detoxifying hydrolase"/>
    <property type="match status" value="1"/>
</dbReference>
<dbReference type="PANTHER" id="PTHR11803:SF58">
    <property type="entry name" value="PROTEIN HMF1-RELATED"/>
    <property type="match status" value="1"/>
</dbReference>
<protein>
    <submittedName>
        <fullName evidence="2">2-iminobutanoate/2-iminopropanoate deaminase</fullName>
    </submittedName>
</protein>
<organism evidence="2 3">
    <name type="scientific">Paenimyroides marinum</name>
    <dbReference type="NCBI Taxonomy" id="1159016"/>
    <lineage>
        <taxon>Bacteria</taxon>
        <taxon>Pseudomonadati</taxon>
        <taxon>Bacteroidota</taxon>
        <taxon>Flavobacteriia</taxon>
        <taxon>Flavobacteriales</taxon>
        <taxon>Flavobacteriaceae</taxon>
        <taxon>Paenimyroides</taxon>
    </lineage>
</organism>
<evidence type="ECO:0000313" key="2">
    <source>
        <dbReference type="EMBL" id="SEH66004.1"/>
    </source>
</evidence>
<dbReference type="SUPFAM" id="SSF55298">
    <property type="entry name" value="YjgF-like"/>
    <property type="match status" value="1"/>
</dbReference>